<organism evidence="1 2">
    <name type="scientific">Calidithermus terrae</name>
    <dbReference type="NCBI Taxonomy" id="1408545"/>
    <lineage>
        <taxon>Bacteria</taxon>
        <taxon>Thermotogati</taxon>
        <taxon>Deinococcota</taxon>
        <taxon>Deinococci</taxon>
        <taxon>Thermales</taxon>
        <taxon>Thermaceae</taxon>
        <taxon>Calidithermus</taxon>
    </lineage>
</organism>
<protein>
    <submittedName>
        <fullName evidence="1">Uncharacterized protein</fullName>
    </submittedName>
</protein>
<comment type="caution">
    <text evidence="1">The sequence shown here is derived from an EMBL/GenBank/DDBJ whole genome shotgun (WGS) entry which is preliminary data.</text>
</comment>
<sequence length="308" mass="32652">MKASGAGWILIPALAGLAPEHPRRHALVLQGVGAVARLGVHALEHRLRGGVVHVQPDEVHQLEGAHGEAQAPQDPVDVLLGHALAVQPEGLAVEGAGHPVDQEAGEVPHPHGLLAPAAGELERPPHHRLLGLHRRDDLDELHALGGVEEVQPHHPLRARHLRRDGRDREGGGVGRQHGAGVELPELAQQLLLELELLRHRLDHPLGLGAALELAGGLQAGQHLLDRARQAALLGGFSQVVAHGAQGLLEGLGVGVVEQHGVAGLCGHLRDAAPHGSCPDDCHAFVHPSPLRFEFLCQTNIRLYKFAPV</sequence>
<reference evidence="1 2" key="1">
    <citation type="submission" date="2018-08" db="EMBL/GenBank/DDBJ databases">
        <title>Meiothermus terrae DSM 26712 genome sequencing project.</title>
        <authorList>
            <person name="Da Costa M.S."/>
            <person name="Albuquerque L."/>
            <person name="Raposo P."/>
            <person name="Froufe H.J.C."/>
            <person name="Barroso C.S."/>
            <person name="Egas C."/>
        </authorList>
    </citation>
    <scope>NUCLEOTIDE SEQUENCE [LARGE SCALE GENOMIC DNA]</scope>
    <source>
        <strain evidence="1 2">DSM 26712</strain>
    </source>
</reference>
<keyword evidence="2" id="KW-1185">Reference proteome</keyword>
<evidence type="ECO:0000313" key="1">
    <source>
        <dbReference type="EMBL" id="RIH90786.1"/>
    </source>
</evidence>
<dbReference type="EMBL" id="QXDL01000003">
    <property type="protein sequence ID" value="RIH90786.1"/>
    <property type="molecule type" value="Genomic_DNA"/>
</dbReference>
<accession>A0A399F556</accession>
<name>A0A399F556_9DEIN</name>
<evidence type="ECO:0000313" key="2">
    <source>
        <dbReference type="Proteomes" id="UP000265715"/>
    </source>
</evidence>
<gene>
    <name evidence="1" type="ORF">Mterra_00158</name>
</gene>
<dbReference type="Proteomes" id="UP000265715">
    <property type="component" value="Unassembled WGS sequence"/>
</dbReference>
<proteinExistence type="predicted"/>
<dbReference type="AlphaFoldDB" id="A0A399F556"/>